<gene>
    <name evidence="1" type="ORF">E2C01_090587</name>
</gene>
<sequence length="62" mass="6546">MQRNTGGSGYSGEGRAVRACVCLCGGWTWCRGGSSPHRDRMWEGKAGLGSAVLPVCAARHHT</sequence>
<dbReference type="EMBL" id="VSRR010102004">
    <property type="protein sequence ID" value="MPC95379.1"/>
    <property type="molecule type" value="Genomic_DNA"/>
</dbReference>
<comment type="caution">
    <text evidence="1">The sequence shown here is derived from an EMBL/GenBank/DDBJ whole genome shotgun (WGS) entry which is preliminary data.</text>
</comment>
<evidence type="ECO:0000313" key="2">
    <source>
        <dbReference type="Proteomes" id="UP000324222"/>
    </source>
</evidence>
<evidence type="ECO:0000313" key="1">
    <source>
        <dbReference type="EMBL" id="MPC95379.1"/>
    </source>
</evidence>
<proteinExistence type="predicted"/>
<keyword evidence="2" id="KW-1185">Reference proteome</keyword>
<dbReference type="Proteomes" id="UP000324222">
    <property type="component" value="Unassembled WGS sequence"/>
</dbReference>
<organism evidence="1 2">
    <name type="scientific">Portunus trituberculatus</name>
    <name type="common">Swimming crab</name>
    <name type="synonym">Neptunus trituberculatus</name>
    <dbReference type="NCBI Taxonomy" id="210409"/>
    <lineage>
        <taxon>Eukaryota</taxon>
        <taxon>Metazoa</taxon>
        <taxon>Ecdysozoa</taxon>
        <taxon>Arthropoda</taxon>
        <taxon>Crustacea</taxon>
        <taxon>Multicrustacea</taxon>
        <taxon>Malacostraca</taxon>
        <taxon>Eumalacostraca</taxon>
        <taxon>Eucarida</taxon>
        <taxon>Decapoda</taxon>
        <taxon>Pleocyemata</taxon>
        <taxon>Brachyura</taxon>
        <taxon>Eubrachyura</taxon>
        <taxon>Portunoidea</taxon>
        <taxon>Portunidae</taxon>
        <taxon>Portuninae</taxon>
        <taxon>Portunus</taxon>
    </lineage>
</organism>
<name>A0A5B7JKJ9_PORTR</name>
<protein>
    <submittedName>
        <fullName evidence="1">Uncharacterized protein</fullName>
    </submittedName>
</protein>
<dbReference type="AlphaFoldDB" id="A0A5B7JKJ9"/>
<accession>A0A5B7JKJ9</accession>
<reference evidence="1 2" key="1">
    <citation type="submission" date="2019-05" db="EMBL/GenBank/DDBJ databases">
        <title>Another draft genome of Portunus trituberculatus and its Hox gene families provides insights of decapod evolution.</title>
        <authorList>
            <person name="Jeong J.-H."/>
            <person name="Song I."/>
            <person name="Kim S."/>
            <person name="Choi T."/>
            <person name="Kim D."/>
            <person name="Ryu S."/>
            <person name="Kim W."/>
        </authorList>
    </citation>
    <scope>NUCLEOTIDE SEQUENCE [LARGE SCALE GENOMIC DNA]</scope>
    <source>
        <tissue evidence="1">Muscle</tissue>
    </source>
</reference>